<keyword evidence="2" id="KW-1185">Reference proteome</keyword>
<protein>
    <submittedName>
        <fullName evidence="1">Uncharacterized protein</fullName>
    </submittedName>
</protein>
<comment type="caution">
    <text evidence="1">The sequence shown here is derived from an EMBL/GenBank/DDBJ whole genome shotgun (WGS) entry which is preliminary data.</text>
</comment>
<evidence type="ECO:0000313" key="2">
    <source>
        <dbReference type="Proteomes" id="UP000822688"/>
    </source>
</evidence>
<accession>A0A8T0HXD6</accession>
<reference evidence="1" key="1">
    <citation type="submission" date="2020-06" db="EMBL/GenBank/DDBJ databases">
        <title>WGS assembly of Ceratodon purpureus strain R40.</title>
        <authorList>
            <person name="Carey S.B."/>
            <person name="Jenkins J."/>
            <person name="Shu S."/>
            <person name="Lovell J.T."/>
            <person name="Sreedasyam A."/>
            <person name="Maumus F."/>
            <person name="Tiley G.P."/>
            <person name="Fernandez-Pozo N."/>
            <person name="Barry K."/>
            <person name="Chen C."/>
            <person name="Wang M."/>
            <person name="Lipzen A."/>
            <person name="Daum C."/>
            <person name="Saski C.A."/>
            <person name="Payton A.C."/>
            <person name="Mcbreen J.C."/>
            <person name="Conrad R.E."/>
            <person name="Kollar L.M."/>
            <person name="Olsson S."/>
            <person name="Huttunen S."/>
            <person name="Landis J.B."/>
            <person name="Wickett N.J."/>
            <person name="Johnson M.G."/>
            <person name="Rensing S.A."/>
            <person name="Grimwood J."/>
            <person name="Schmutz J."/>
            <person name="Mcdaniel S.F."/>
        </authorList>
    </citation>
    <scope>NUCLEOTIDE SEQUENCE</scope>
    <source>
        <strain evidence="1">R40</strain>
    </source>
</reference>
<gene>
    <name evidence="1" type="ORF">KC19_5G010700</name>
</gene>
<name>A0A8T0HXD6_CERPU</name>
<sequence>MDTKTSEIGHQSIQSLHQHAVFPCSQHHTVAVAANPNSRKPQHHPHILTLHELTTWQPTPQLHKFSFFHKKHGISSLPGLETRLQNWAYPLRLAPETVILIHCNSSSPVTSKNTFAKFVSAIEIHLSTLATSEWNPVKAQVGPRLRAQAVLRYKNCMLSRSGKQILG</sequence>
<dbReference type="EMBL" id="CM026425">
    <property type="protein sequence ID" value="KAG0575536.1"/>
    <property type="molecule type" value="Genomic_DNA"/>
</dbReference>
<organism evidence="1 2">
    <name type="scientific">Ceratodon purpureus</name>
    <name type="common">Fire moss</name>
    <name type="synonym">Dicranum purpureum</name>
    <dbReference type="NCBI Taxonomy" id="3225"/>
    <lineage>
        <taxon>Eukaryota</taxon>
        <taxon>Viridiplantae</taxon>
        <taxon>Streptophyta</taxon>
        <taxon>Embryophyta</taxon>
        <taxon>Bryophyta</taxon>
        <taxon>Bryophytina</taxon>
        <taxon>Bryopsida</taxon>
        <taxon>Dicranidae</taxon>
        <taxon>Pseudoditrichales</taxon>
        <taxon>Ditrichaceae</taxon>
        <taxon>Ceratodon</taxon>
    </lineage>
</organism>
<dbReference type="Proteomes" id="UP000822688">
    <property type="component" value="Chromosome 5"/>
</dbReference>
<proteinExistence type="predicted"/>
<evidence type="ECO:0000313" key="1">
    <source>
        <dbReference type="EMBL" id="KAG0575536.1"/>
    </source>
</evidence>
<dbReference type="AlphaFoldDB" id="A0A8T0HXD6"/>